<accession>A0A2N6STE1</accession>
<dbReference type="EMBL" id="PNHD01000004">
    <property type="protein sequence ID" value="PMC60331.1"/>
    <property type="molecule type" value="Genomic_DNA"/>
</dbReference>
<evidence type="ECO:0000313" key="4">
    <source>
        <dbReference type="Proteomes" id="UP000235723"/>
    </source>
</evidence>
<protein>
    <submittedName>
        <fullName evidence="3">IS110 family transposase</fullName>
    </submittedName>
</protein>
<organism evidence="3 4">
    <name type="scientific">Finegoldia magna</name>
    <name type="common">Peptostreptococcus magnus</name>
    <dbReference type="NCBI Taxonomy" id="1260"/>
    <lineage>
        <taxon>Bacteria</taxon>
        <taxon>Bacillati</taxon>
        <taxon>Bacillota</taxon>
        <taxon>Tissierellia</taxon>
        <taxon>Tissierellales</taxon>
        <taxon>Peptoniphilaceae</taxon>
        <taxon>Finegoldia</taxon>
    </lineage>
</organism>
<dbReference type="PANTHER" id="PTHR33055:SF13">
    <property type="entry name" value="TRANSPOSASE"/>
    <property type="match status" value="1"/>
</dbReference>
<dbReference type="AlphaFoldDB" id="A0A2N6STE1"/>
<sequence length="407" mass="47502">MISIGIDIAKEKFTVCALEQGSKIIWKPFDVHLNKTKVEEFLKKLDTLNEEVKIIMEATGKYHLPILYELKDKEYFVSVVNPLKMKQFCRVLNFRKAKNDNIDAIQIAEYGLMYWKELQEYKVDSESFRILKELNRSYQHYMDLRINQMNFIDQTISQTFPGIKKLIPHASGDFSKDKLLDFLEIWWHKDLVLEKPEEKFIEDFKNWAKEKRYHPNADKAKSIYKLAEESISIQPSNSSYIKTSIQEGIELIKHINQILHTVLSQMIEISEPLEEYQEAKKFSGISDKLAVQITAEFGDLSKFKNKKSLISFVGIDSPPYESGNFKADQRKITKRGNAILRKVGYQAMKCMMSAKDTENDIYLYMVKKEKDGKAKKICKFAGLNKFLRTYYAKVMASKQEKKLLKVA</sequence>
<name>A0A2N6STE1_FINMA</name>
<dbReference type="GO" id="GO:0004803">
    <property type="term" value="F:transposase activity"/>
    <property type="evidence" value="ECO:0007669"/>
    <property type="project" value="InterPro"/>
</dbReference>
<proteinExistence type="predicted"/>
<dbReference type="GO" id="GO:0003677">
    <property type="term" value="F:DNA binding"/>
    <property type="evidence" value="ECO:0007669"/>
    <property type="project" value="InterPro"/>
</dbReference>
<dbReference type="InterPro" id="IPR002525">
    <property type="entry name" value="Transp_IS110-like_N"/>
</dbReference>
<dbReference type="NCBIfam" id="NF033542">
    <property type="entry name" value="transpos_IS110"/>
    <property type="match status" value="1"/>
</dbReference>
<feature type="domain" description="Transposase IS110-like N-terminal" evidence="1">
    <location>
        <begin position="4"/>
        <end position="161"/>
    </location>
</feature>
<evidence type="ECO:0000313" key="3">
    <source>
        <dbReference type="EMBL" id="PMC60331.1"/>
    </source>
</evidence>
<comment type="caution">
    <text evidence="3">The sequence shown here is derived from an EMBL/GenBank/DDBJ whole genome shotgun (WGS) entry which is preliminary data.</text>
</comment>
<gene>
    <name evidence="3" type="ORF">CJ208_04105</name>
</gene>
<dbReference type="Pfam" id="PF01548">
    <property type="entry name" value="DEDD_Tnp_IS110"/>
    <property type="match status" value="1"/>
</dbReference>
<dbReference type="GO" id="GO:0006313">
    <property type="term" value="P:DNA transposition"/>
    <property type="evidence" value="ECO:0007669"/>
    <property type="project" value="InterPro"/>
</dbReference>
<dbReference type="InterPro" id="IPR003346">
    <property type="entry name" value="Transposase_20"/>
</dbReference>
<dbReference type="PANTHER" id="PTHR33055">
    <property type="entry name" value="TRANSPOSASE FOR INSERTION SEQUENCE ELEMENT IS1111A"/>
    <property type="match status" value="1"/>
</dbReference>
<feature type="domain" description="Transposase IS116/IS110/IS902 C-terminal" evidence="2">
    <location>
        <begin position="280"/>
        <end position="357"/>
    </location>
</feature>
<dbReference type="InterPro" id="IPR047650">
    <property type="entry name" value="Transpos_IS110"/>
</dbReference>
<dbReference type="Pfam" id="PF02371">
    <property type="entry name" value="Transposase_20"/>
    <property type="match status" value="1"/>
</dbReference>
<evidence type="ECO:0000259" key="1">
    <source>
        <dbReference type="Pfam" id="PF01548"/>
    </source>
</evidence>
<evidence type="ECO:0000259" key="2">
    <source>
        <dbReference type="Pfam" id="PF02371"/>
    </source>
</evidence>
<dbReference type="Proteomes" id="UP000235723">
    <property type="component" value="Unassembled WGS sequence"/>
</dbReference>
<reference evidence="3 4" key="1">
    <citation type="submission" date="2017-09" db="EMBL/GenBank/DDBJ databases">
        <title>Bacterial strain isolated from the female urinary microbiota.</title>
        <authorList>
            <person name="Thomas-White K."/>
            <person name="Kumar N."/>
            <person name="Forster S."/>
            <person name="Putonti C."/>
            <person name="Lawley T."/>
            <person name="Wolfe A.J."/>
        </authorList>
    </citation>
    <scope>NUCLEOTIDE SEQUENCE [LARGE SCALE GENOMIC DNA]</scope>
    <source>
        <strain evidence="3 4">UMB0115</strain>
    </source>
</reference>